<name>A0A8K0AGP4_BRALA</name>
<dbReference type="PROSITE" id="PS50011">
    <property type="entry name" value="PROTEIN_KINASE_DOM"/>
    <property type="match status" value="1"/>
</dbReference>
<dbReference type="PROSITE" id="PS00108">
    <property type="entry name" value="PROTEIN_KINASE_ST"/>
    <property type="match status" value="1"/>
</dbReference>
<keyword evidence="3" id="KW-1185">Reference proteome</keyword>
<gene>
    <name evidence="2" type="primary">NEK3</name>
    <name evidence="2" type="ORF">BLAG_LOCUS25685</name>
</gene>
<proteinExistence type="predicted"/>
<dbReference type="SUPFAM" id="SSF56112">
    <property type="entry name" value="Protein kinase-like (PK-like)"/>
    <property type="match status" value="1"/>
</dbReference>
<dbReference type="PANTHER" id="PTHR44329">
    <property type="entry name" value="SERINE/THREONINE-PROTEIN KINASE TNNI3K-RELATED"/>
    <property type="match status" value="1"/>
</dbReference>
<evidence type="ECO:0000313" key="2">
    <source>
        <dbReference type="EMBL" id="CAH1274756.1"/>
    </source>
</evidence>
<feature type="domain" description="Protein kinase" evidence="1">
    <location>
        <begin position="1"/>
        <end position="197"/>
    </location>
</feature>
<dbReference type="GO" id="GO:0004674">
    <property type="term" value="F:protein serine/threonine kinase activity"/>
    <property type="evidence" value="ECO:0007669"/>
    <property type="project" value="TreeGrafter"/>
</dbReference>
<dbReference type="EMBL" id="OV696694">
    <property type="protein sequence ID" value="CAH1274756.1"/>
    <property type="molecule type" value="Genomic_DNA"/>
</dbReference>
<dbReference type="InterPro" id="IPR000719">
    <property type="entry name" value="Prot_kinase_dom"/>
</dbReference>
<dbReference type="Gene3D" id="1.10.510.10">
    <property type="entry name" value="Transferase(Phosphotransferase) domain 1"/>
    <property type="match status" value="1"/>
</dbReference>
<dbReference type="AlphaFoldDB" id="A0A8K0AGP4"/>
<protein>
    <submittedName>
        <fullName evidence="2">NEK3 protein</fullName>
    </submittedName>
</protein>
<evidence type="ECO:0000259" key="1">
    <source>
        <dbReference type="PROSITE" id="PS50011"/>
    </source>
</evidence>
<dbReference type="PANTHER" id="PTHR44329:SF214">
    <property type="entry name" value="PROTEIN KINASE DOMAIN-CONTAINING PROTEIN"/>
    <property type="match status" value="1"/>
</dbReference>
<dbReference type="InterPro" id="IPR008271">
    <property type="entry name" value="Ser/Thr_kinase_AS"/>
</dbReference>
<evidence type="ECO:0000313" key="3">
    <source>
        <dbReference type="Proteomes" id="UP000838412"/>
    </source>
</evidence>
<dbReference type="OrthoDB" id="6097776at2759"/>
<dbReference type="GO" id="GO:0005524">
    <property type="term" value="F:ATP binding"/>
    <property type="evidence" value="ECO:0007669"/>
    <property type="project" value="InterPro"/>
</dbReference>
<organism evidence="2 3">
    <name type="scientific">Branchiostoma lanceolatum</name>
    <name type="common">Common lancelet</name>
    <name type="synonym">Amphioxus lanceolatum</name>
    <dbReference type="NCBI Taxonomy" id="7740"/>
    <lineage>
        <taxon>Eukaryota</taxon>
        <taxon>Metazoa</taxon>
        <taxon>Chordata</taxon>
        <taxon>Cephalochordata</taxon>
        <taxon>Leptocardii</taxon>
        <taxon>Amphioxiformes</taxon>
        <taxon>Branchiostomatidae</taxon>
        <taxon>Branchiostoma</taxon>
    </lineage>
</organism>
<sequence length="197" mass="21592">MFTYVFGVSSERESVHFLVSEFVSCRPGEASSMTLQDALDRPTELLMKDYEYINVLHEVATGVHYLHAQHILHNDIKTDNVLVYRTADPRAKARAKLIDLGNACWESRPACFDVDSSRSSHIAPEVAVGGPVSSYSDIYSFGYLAGNVDDHPGQVVAERPCVKAIADGCVKQARPTDRMTLGAIIRLLADAEAKPPA</sequence>
<dbReference type="Proteomes" id="UP000838412">
    <property type="component" value="Chromosome 9"/>
</dbReference>
<dbReference type="InterPro" id="IPR011009">
    <property type="entry name" value="Kinase-like_dom_sf"/>
</dbReference>
<dbReference type="Pfam" id="PF00069">
    <property type="entry name" value="Pkinase"/>
    <property type="match status" value="1"/>
</dbReference>
<dbReference type="InterPro" id="IPR051681">
    <property type="entry name" value="Ser/Thr_Kinases-Pseudokinases"/>
</dbReference>
<reference evidence="2" key="1">
    <citation type="submission" date="2022-01" db="EMBL/GenBank/DDBJ databases">
        <authorList>
            <person name="Braso-Vives M."/>
        </authorList>
    </citation>
    <scope>NUCLEOTIDE SEQUENCE</scope>
</reference>
<accession>A0A8K0AGP4</accession>